<comment type="caution">
    <text evidence="2">The sequence shown here is derived from an EMBL/GenBank/DDBJ whole genome shotgun (WGS) entry which is preliminary data.</text>
</comment>
<sequence>MDTALKNHKKRYDRVMSRVHSQSQSSLRLSSTVTRHDIPSSVRVGAKTISSNVSSGIFNELPTFLDDYEPEPSRQKIKRTYVVKPRKTITSMNLIDCPPRVATNFSKTRESNSNKKKSTFRVQESAPSVLESNGEKWSNTYLRECLSSRSHTQLKDLKDEIKAYKETEKMMRLRSSLFKKCGVVLDDVGNMVEDKAVQAVLEPVADDEYVSFYSVEQLVCECIARTLGGAAAVVAGGRLGHERGRSVDAT</sequence>
<keyword evidence="3" id="KW-1185">Reference proteome</keyword>
<protein>
    <submittedName>
        <fullName evidence="2">Uncharacterized protein</fullName>
    </submittedName>
</protein>
<evidence type="ECO:0000256" key="1">
    <source>
        <dbReference type="SAM" id="MobiDB-lite"/>
    </source>
</evidence>
<organism evidence="2 3">
    <name type="scientific">Spodoptera exigua</name>
    <name type="common">Beet armyworm</name>
    <name type="synonym">Noctua fulgens</name>
    <dbReference type="NCBI Taxonomy" id="7107"/>
    <lineage>
        <taxon>Eukaryota</taxon>
        <taxon>Metazoa</taxon>
        <taxon>Ecdysozoa</taxon>
        <taxon>Arthropoda</taxon>
        <taxon>Hexapoda</taxon>
        <taxon>Insecta</taxon>
        <taxon>Pterygota</taxon>
        <taxon>Neoptera</taxon>
        <taxon>Endopterygota</taxon>
        <taxon>Lepidoptera</taxon>
        <taxon>Glossata</taxon>
        <taxon>Ditrysia</taxon>
        <taxon>Noctuoidea</taxon>
        <taxon>Noctuidae</taxon>
        <taxon>Amphipyrinae</taxon>
        <taxon>Spodoptera</taxon>
    </lineage>
</organism>
<dbReference type="EMBL" id="JACKWZ010000121">
    <property type="protein sequence ID" value="KAF9414921.1"/>
    <property type="molecule type" value="Genomic_DNA"/>
</dbReference>
<proteinExistence type="predicted"/>
<name>A0A835GGA7_SPOEX</name>
<reference evidence="2" key="1">
    <citation type="submission" date="2020-08" db="EMBL/GenBank/DDBJ databases">
        <title>Spodoptera exigua strain:BAW_Kor-Di-RS1 Genome sequencing and assembly.</title>
        <authorList>
            <person name="Kim J."/>
            <person name="Nam H.Y."/>
            <person name="Kwon M."/>
            <person name="Choi J.H."/>
            <person name="Cho S.R."/>
            <person name="Kim G.-H."/>
        </authorList>
    </citation>
    <scope>NUCLEOTIDE SEQUENCE</scope>
    <source>
        <strain evidence="2">BAW_Kor-Di-RS1</strain>
        <tissue evidence="2">Whole-body</tissue>
    </source>
</reference>
<gene>
    <name evidence="2" type="ORF">HW555_007312</name>
</gene>
<dbReference type="AlphaFoldDB" id="A0A835GGA7"/>
<feature type="compositionally biased region" description="Low complexity" evidence="1">
    <location>
        <begin position="18"/>
        <end position="32"/>
    </location>
</feature>
<feature type="region of interest" description="Disordered" evidence="1">
    <location>
        <begin position="104"/>
        <end position="127"/>
    </location>
</feature>
<evidence type="ECO:0000313" key="3">
    <source>
        <dbReference type="Proteomes" id="UP000648187"/>
    </source>
</evidence>
<evidence type="ECO:0000313" key="2">
    <source>
        <dbReference type="EMBL" id="KAF9414921.1"/>
    </source>
</evidence>
<feature type="compositionally biased region" description="Basic residues" evidence="1">
    <location>
        <begin position="1"/>
        <end position="12"/>
    </location>
</feature>
<feature type="region of interest" description="Disordered" evidence="1">
    <location>
        <begin position="1"/>
        <end position="32"/>
    </location>
</feature>
<dbReference type="Proteomes" id="UP000648187">
    <property type="component" value="Unassembled WGS sequence"/>
</dbReference>
<accession>A0A835GGA7</accession>